<dbReference type="Gene3D" id="3.40.640.10">
    <property type="entry name" value="Type I PLP-dependent aspartate aminotransferase-like (Major domain)"/>
    <property type="match status" value="1"/>
</dbReference>
<dbReference type="Gene3D" id="3.90.1150.10">
    <property type="entry name" value="Aspartate Aminotransferase, domain 1"/>
    <property type="match status" value="1"/>
</dbReference>
<evidence type="ECO:0000256" key="3">
    <source>
        <dbReference type="ARBA" id="ARBA00022898"/>
    </source>
</evidence>
<evidence type="ECO:0000313" key="11">
    <source>
        <dbReference type="EMBL" id="ASY44215.1"/>
    </source>
</evidence>
<dbReference type="InterPro" id="IPR015424">
    <property type="entry name" value="PyrdxlP-dep_Trfase"/>
</dbReference>
<dbReference type="Proteomes" id="UP000217141">
    <property type="component" value="Chromosome I"/>
</dbReference>
<accession>A0A249MSQ6</accession>
<feature type="modified residue" description="N6-(pyridoxal phosphate)lysine" evidence="8">
    <location>
        <position position="223"/>
    </location>
</feature>
<dbReference type="NCBIfam" id="TIGR01324">
    <property type="entry name" value="cysta_beta_ly_B"/>
    <property type="match status" value="1"/>
</dbReference>
<comment type="catalytic activity">
    <reaction evidence="6">
        <text>L,L-cystathionine + H2O = L-homocysteine + pyruvate + NH4(+)</text>
        <dbReference type="Rhea" id="RHEA:13965"/>
        <dbReference type="ChEBI" id="CHEBI:15361"/>
        <dbReference type="ChEBI" id="CHEBI:15377"/>
        <dbReference type="ChEBI" id="CHEBI:28938"/>
        <dbReference type="ChEBI" id="CHEBI:58161"/>
        <dbReference type="ChEBI" id="CHEBI:58199"/>
    </reaction>
</comment>
<dbReference type="RefSeq" id="WP_017181689.1">
    <property type="nucleotide sequence ID" value="NZ_CP022745.1"/>
</dbReference>
<dbReference type="GO" id="GO:0019346">
    <property type="term" value="P:transsulfuration"/>
    <property type="evidence" value="ECO:0007669"/>
    <property type="project" value="InterPro"/>
</dbReference>
<dbReference type="GO" id="GO:0030170">
    <property type="term" value="F:pyridoxal phosphate binding"/>
    <property type="evidence" value="ECO:0007669"/>
    <property type="project" value="InterPro"/>
</dbReference>
<comment type="pathway">
    <text evidence="5">Amino-acid biosynthesis; L-methionine biosynthesis via de novo pathway; L-homocysteine from L-cystathionine: step 1/1.</text>
</comment>
<keyword evidence="3 8" id="KW-0663">Pyridoxal phosphate</keyword>
<dbReference type="PROSITE" id="PS00868">
    <property type="entry name" value="CYS_MET_METAB_PP"/>
    <property type="match status" value="1"/>
</dbReference>
<name>A0A249MSQ6_SPHXE</name>
<protein>
    <submittedName>
        <fullName evidence="11">Cystathionine beta-lyase</fullName>
    </submittedName>
</protein>
<reference evidence="11 12" key="1">
    <citation type="submission" date="2017-08" db="EMBL/GenBank/DDBJ databases">
        <title>Whole Genome Sequence of Sphingobium hydrophobicum C1: Insights into Adaption to the Electronic-waste Contaminated Sediment.</title>
        <authorList>
            <person name="Song D."/>
            <person name="Chen X."/>
            <person name="Xu M."/>
        </authorList>
    </citation>
    <scope>NUCLEOTIDE SEQUENCE [LARGE SCALE GENOMIC DNA]</scope>
    <source>
        <strain evidence="11 12">C1</strain>
    </source>
</reference>
<dbReference type="PANTHER" id="PTHR43500">
    <property type="entry name" value="CYSTATHIONINE BETA-LYASE-RELATED"/>
    <property type="match status" value="1"/>
</dbReference>
<dbReference type="PIRSF" id="PIRSF001434">
    <property type="entry name" value="CGS"/>
    <property type="match status" value="1"/>
</dbReference>
<evidence type="ECO:0000256" key="5">
    <source>
        <dbReference type="ARBA" id="ARBA00046315"/>
    </source>
</evidence>
<dbReference type="GO" id="GO:0047804">
    <property type="term" value="F:cysteine-S-conjugate beta-lyase activity"/>
    <property type="evidence" value="ECO:0007669"/>
    <property type="project" value="UniProtKB-EC"/>
</dbReference>
<dbReference type="InterPro" id="IPR054542">
    <property type="entry name" value="Cys_met_metab_PP"/>
</dbReference>
<proteinExistence type="inferred from homology"/>
<dbReference type="FunFam" id="3.40.640.10:FF:000046">
    <property type="entry name" value="Cystathionine gamma-lyase"/>
    <property type="match status" value="1"/>
</dbReference>
<gene>
    <name evidence="11" type="primary">metC</name>
    <name evidence="11" type="ORF">CJD35_06990</name>
</gene>
<dbReference type="EMBL" id="CP022745">
    <property type="protein sequence ID" value="ASY44215.1"/>
    <property type="molecule type" value="Genomic_DNA"/>
</dbReference>
<evidence type="ECO:0000256" key="2">
    <source>
        <dbReference type="ARBA" id="ARBA00009077"/>
    </source>
</evidence>
<dbReference type="GO" id="GO:0019450">
    <property type="term" value="P:L-cysteine catabolic process to pyruvate"/>
    <property type="evidence" value="ECO:0007669"/>
    <property type="project" value="TreeGrafter"/>
</dbReference>
<evidence type="ECO:0000256" key="1">
    <source>
        <dbReference type="ARBA" id="ARBA00001933"/>
    </source>
</evidence>
<feature type="compositionally biased region" description="Basic and acidic residues" evidence="10">
    <location>
        <begin position="1"/>
        <end position="12"/>
    </location>
</feature>
<evidence type="ECO:0000256" key="7">
    <source>
        <dbReference type="ARBA" id="ARBA00047625"/>
    </source>
</evidence>
<evidence type="ECO:0000256" key="10">
    <source>
        <dbReference type="SAM" id="MobiDB-lite"/>
    </source>
</evidence>
<evidence type="ECO:0000256" key="9">
    <source>
        <dbReference type="RuleBase" id="RU362118"/>
    </source>
</evidence>
<dbReference type="InterPro" id="IPR006233">
    <property type="entry name" value="Cys_b_lyase_bac"/>
</dbReference>
<dbReference type="AlphaFoldDB" id="A0A249MSQ6"/>
<comment type="catalytic activity">
    <reaction evidence="7">
        <text>an S-substituted L-cysteine + H2O = a thiol + pyruvate + NH4(+)</text>
        <dbReference type="Rhea" id="RHEA:18121"/>
        <dbReference type="ChEBI" id="CHEBI:15361"/>
        <dbReference type="ChEBI" id="CHEBI:15377"/>
        <dbReference type="ChEBI" id="CHEBI:28938"/>
        <dbReference type="ChEBI" id="CHEBI:29256"/>
        <dbReference type="ChEBI" id="CHEBI:58717"/>
        <dbReference type="EC" id="4.4.1.13"/>
    </reaction>
</comment>
<feature type="region of interest" description="Disordered" evidence="10">
    <location>
        <begin position="1"/>
        <end position="34"/>
    </location>
</feature>
<dbReference type="Pfam" id="PF01053">
    <property type="entry name" value="Cys_Met_Meta_PP"/>
    <property type="match status" value="1"/>
</dbReference>
<evidence type="ECO:0000313" key="12">
    <source>
        <dbReference type="Proteomes" id="UP000217141"/>
    </source>
</evidence>
<comment type="similarity">
    <text evidence="2 9">Belongs to the trans-sulfuration enzymes family.</text>
</comment>
<dbReference type="InterPro" id="IPR000277">
    <property type="entry name" value="Cys/Met-Metab_PyrdxlP-dep_enz"/>
</dbReference>
<dbReference type="InterPro" id="IPR015422">
    <property type="entry name" value="PyrdxlP-dep_Trfase_small"/>
</dbReference>
<dbReference type="KEGG" id="shyd:CJD35_06990"/>
<evidence type="ECO:0000256" key="4">
    <source>
        <dbReference type="ARBA" id="ARBA00023239"/>
    </source>
</evidence>
<keyword evidence="4 11" id="KW-0456">Lyase</keyword>
<dbReference type="SUPFAM" id="SSF53383">
    <property type="entry name" value="PLP-dependent transferases"/>
    <property type="match status" value="1"/>
</dbReference>
<evidence type="ECO:0000256" key="6">
    <source>
        <dbReference type="ARBA" id="ARBA00047517"/>
    </source>
</evidence>
<sequence>MSKGGSDKDARKPLTKLAQAGRKPEWTGMPGQPGAIVSPPVWRASTVLYDDVAHLRRAAGSSTHERLFYGRKGTPTAWSLADALTEMEPGAAGTMLFPSGVAAIACALMAVLKPGDRLLMVDSAYDPTRNFCTQMLDGYGIETIFYDPLDHVQLSVALADERVRALFLESPGSLTFEVQDVPAITALARQHGVTTLADNTWATPLYFPALSHGVDISILACTKYIVGHSDVMMGSITANDQWFAKVRQTAYLLGQMVSPDDAWLASRGLRTLGVRLKQHQDSALAVARWLKDQPEVARVLHPALPDCPGHALWQRDFSGSTGLFSFILNGGDDAARAALIDGLAHFGIGYSWGGFESLALPIDPARYRSATVWQAQGPAIRLHIGLEDSADLIADLAAGLARFRAVRDGA</sequence>
<dbReference type="PANTHER" id="PTHR43500:SF1">
    <property type="entry name" value="CYSTATHIONINE BETA-LYASE-RELATED"/>
    <property type="match status" value="1"/>
</dbReference>
<evidence type="ECO:0000256" key="8">
    <source>
        <dbReference type="PIRSR" id="PIRSR001434-2"/>
    </source>
</evidence>
<dbReference type="InterPro" id="IPR015421">
    <property type="entry name" value="PyrdxlP-dep_Trfase_major"/>
</dbReference>
<organism evidence="11 12">
    <name type="scientific">Sphingobium xenophagum</name>
    <dbReference type="NCBI Taxonomy" id="121428"/>
    <lineage>
        <taxon>Bacteria</taxon>
        <taxon>Pseudomonadati</taxon>
        <taxon>Pseudomonadota</taxon>
        <taxon>Alphaproteobacteria</taxon>
        <taxon>Sphingomonadales</taxon>
        <taxon>Sphingomonadaceae</taxon>
        <taxon>Sphingobium</taxon>
    </lineage>
</organism>
<comment type="cofactor">
    <cofactor evidence="1 9">
        <name>pyridoxal 5'-phosphate</name>
        <dbReference type="ChEBI" id="CHEBI:597326"/>
    </cofactor>
</comment>